<sequence length="236" mass="26107">MEQDMPALKGFAVQWIFKVINRKMSKLNYVCSTACTPGQTFTASDGCNTCHCNEEGTNAVCTLKACISNPNNPNYAATTYRRKRDEGCTPKSTFTAPDGCNTCRCSDDGKTSFCTRMECPPTPQEATPYRRKRDLKCTPGNVFMAEDGCNSCICNDDGTNAACTERACITNPEYAPMPYRRKRDEGCVPKSSFTAPDGCNTCRCSDDGKHSFCTRMECPPKAQEATPYRKRRDLGN</sequence>
<evidence type="ECO:0000256" key="3">
    <source>
        <dbReference type="ARBA" id="ARBA00022690"/>
    </source>
</evidence>
<accession>A0A1B0DFD1</accession>
<comment type="similarity">
    <text evidence="6 7">Belongs to the protease inhibitor I19 family.</text>
</comment>
<comment type="caution">
    <text evidence="7">Lacks conserved residue(s) required for the propagation of feature annotation.</text>
</comment>
<keyword evidence="3 7" id="KW-0646">Protease inhibitor</keyword>
<evidence type="ECO:0000256" key="7">
    <source>
        <dbReference type="PROSITE-ProRule" id="PRU00776"/>
    </source>
</evidence>
<dbReference type="AlphaFoldDB" id="A0A1B0DFD1"/>
<keyword evidence="5" id="KW-1015">Disulfide bond</keyword>
<dbReference type="SUPFAM" id="SSF57283">
    <property type="entry name" value="PMP inhibitors"/>
    <property type="match status" value="4"/>
</dbReference>
<organism evidence="9 10">
    <name type="scientific">Phlebotomus papatasi</name>
    <name type="common">Sandfly</name>
    <dbReference type="NCBI Taxonomy" id="29031"/>
    <lineage>
        <taxon>Eukaryota</taxon>
        <taxon>Metazoa</taxon>
        <taxon>Ecdysozoa</taxon>
        <taxon>Arthropoda</taxon>
        <taxon>Hexapoda</taxon>
        <taxon>Insecta</taxon>
        <taxon>Pterygota</taxon>
        <taxon>Neoptera</taxon>
        <taxon>Endopterygota</taxon>
        <taxon>Diptera</taxon>
        <taxon>Nematocera</taxon>
        <taxon>Psychodoidea</taxon>
        <taxon>Psychodidae</taxon>
        <taxon>Phlebotomus</taxon>
        <taxon>Phlebotomus</taxon>
    </lineage>
</organism>
<dbReference type="EnsemblMetazoa" id="PPAI006740-RA">
    <property type="protein sequence ID" value="PPAI006740-PA"/>
    <property type="gene ID" value="PPAI006740"/>
</dbReference>
<evidence type="ECO:0000256" key="6">
    <source>
        <dbReference type="ARBA" id="ARBA00029459"/>
    </source>
</evidence>
<dbReference type="EMBL" id="AJVK01058678">
    <property type="status" value="NOT_ANNOTATED_CDS"/>
    <property type="molecule type" value="Genomic_DNA"/>
</dbReference>
<name>A0A1B0DFD1_PHLPP</name>
<evidence type="ECO:0000313" key="10">
    <source>
        <dbReference type="Proteomes" id="UP000092462"/>
    </source>
</evidence>
<dbReference type="GO" id="GO:0005576">
    <property type="term" value="C:extracellular region"/>
    <property type="evidence" value="ECO:0007669"/>
    <property type="project" value="UniProtKB-SubCell"/>
</dbReference>
<dbReference type="Proteomes" id="UP000092462">
    <property type="component" value="Unassembled WGS sequence"/>
</dbReference>
<evidence type="ECO:0000256" key="2">
    <source>
        <dbReference type="ARBA" id="ARBA00022525"/>
    </source>
</evidence>
<evidence type="ECO:0000256" key="1">
    <source>
        <dbReference type="ARBA" id="ARBA00004613"/>
    </source>
</evidence>
<comment type="subcellular location">
    <subcellularLocation>
        <location evidence="1">Secreted</location>
    </subcellularLocation>
</comment>
<evidence type="ECO:0000259" key="8">
    <source>
        <dbReference type="PROSITE" id="PS51446"/>
    </source>
</evidence>
<evidence type="ECO:0000313" key="9">
    <source>
        <dbReference type="EnsemblMetazoa" id="PPAI006740-PA"/>
    </source>
</evidence>
<proteinExistence type="inferred from homology"/>
<dbReference type="GO" id="GO:0004867">
    <property type="term" value="F:serine-type endopeptidase inhibitor activity"/>
    <property type="evidence" value="ECO:0007669"/>
    <property type="project" value="UniProtKB-UniRule"/>
</dbReference>
<dbReference type="InterPro" id="IPR008037">
    <property type="entry name" value="Pacifastin_dom"/>
</dbReference>
<feature type="domain" description="Pacifastin" evidence="8">
    <location>
        <begin position="32"/>
        <end position="69"/>
    </location>
</feature>
<reference evidence="9" key="1">
    <citation type="submission" date="2022-08" db="UniProtKB">
        <authorList>
            <consortium name="EnsemblMetazoa"/>
        </authorList>
    </citation>
    <scope>IDENTIFICATION</scope>
    <source>
        <strain evidence="9">Israel</strain>
    </source>
</reference>
<evidence type="ECO:0000256" key="5">
    <source>
        <dbReference type="ARBA" id="ARBA00023157"/>
    </source>
</evidence>
<keyword evidence="10" id="KW-1185">Reference proteome</keyword>
<evidence type="ECO:0000256" key="4">
    <source>
        <dbReference type="ARBA" id="ARBA00022900"/>
    </source>
</evidence>
<dbReference type="InterPro" id="IPR036201">
    <property type="entry name" value="Pacifastin_dom_sf"/>
</dbReference>
<dbReference type="PROSITE" id="PS51446">
    <property type="entry name" value="PACIFASTIN"/>
    <property type="match status" value="4"/>
</dbReference>
<feature type="domain" description="Pacifastin" evidence="8">
    <location>
        <begin position="134"/>
        <end position="171"/>
    </location>
</feature>
<feature type="domain" description="Pacifastin" evidence="8">
    <location>
        <begin position="85"/>
        <end position="122"/>
    </location>
</feature>
<protein>
    <recommendedName>
        <fullName evidence="8">Pacifastin domain-containing protein</fullName>
    </recommendedName>
</protein>
<keyword evidence="4 7" id="KW-0722">Serine protease inhibitor</keyword>
<dbReference type="Pfam" id="PF05375">
    <property type="entry name" value="Pacifastin_I"/>
    <property type="match status" value="4"/>
</dbReference>
<keyword evidence="2" id="KW-0964">Secreted</keyword>
<dbReference type="VEuPathDB" id="VectorBase:PPAPM1_001598"/>
<feature type="site" description="Reactive bond" evidence="7">
    <location>
        <begin position="63"/>
        <end position="64"/>
    </location>
</feature>
<feature type="domain" description="Pacifastin" evidence="8">
    <location>
        <begin position="184"/>
        <end position="221"/>
    </location>
</feature>
<dbReference type="VEuPathDB" id="VectorBase:PPAI006740"/>